<name>S3DIK3_GLAL2</name>
<dbReference type="CDD" id="cd12148">
    <property type="entry name" value="fungal_TF_MHR"/>
    <property type="match status" value="1"/>
</dbReference>
<dbReference type="Pfam" id="PF00172">
    <property type="entry name" value="Zn_clus"/>
    <property type="match status" value="1"/>
</dbReference>
<dbReference type="RefSeq" id="XP_008080901.1">
    <property type="nucleotide sequence ID" value="XM_008082710.1"/>
</dbReference>
<dbReference type="PANTHER" id="PTHR31001:SF50">
    <property type="entry name" value="ZN(II)2CYS6 TRANSCRIPTION FACTOR (EUROFUNG)"/>
    <property type="match status" value="1"/>
</dbReference>
<gene>
    <name evidence="6" type="ORF">GLAREA_11928</name>
</gene>
<evidence type="ECO:0000256" key="4">
    <source>
        <dbReference type="SAM" id="MobiDB-lite"/>
    </source>
</evidence>
<dbReference type="OrthoDB" id="435881at2759"/>
<organism evidence="6 7">
    <name type="scientific">Glarea lozoyensis (strain ATCC 20868 / MF5171)</name>
    <dbReference type="NCBI Taxonomy" id="1116229"/>
    <lineage>
        <taxon>Eukaryota</taxon>
        <taxon>Fungi</taxon>
        <taxon>Dikarya</taxon>
        <taxon>Ascomycota</taxon>
        <taxon>Pezizomycotina</taxon>
        <taxon>Leotiomycetes</taxon>
        <taxon>Helotiales</taxon>
        <taxon>Helotiaceae</taxon>
        <taxon>Glarea</taxon>
    </lineage>
</organism>
<dbReference type="GeneID" id="19470969"/>
<evidence type="ECO:0000313" key="6">
    <source>
        <dbReference type="EMBL" id="EPE31846.1"/>
    </source>
</evidence>
<dbReference type="PANTHER" id="PTHR31001">
    <property type="entry name" value="UNCHARACTERIZED TRANSCRIPTIONAL REGULATORY PROTEIN"/>
    <property type="match status" value="1"/>
</dbReference>
<dbReference type="EMBL" id="KE145360">
    <property type="protein sequence ID" value="EPE31846.1"/>
    <property type="molecule type" value="Genomic_DNA"/>
</dbReference>
<evidence type="ECO:0000313" key="7">
    <source>
        <dbReference type="Proteomes" id="UP000016922"/>
    </source>
</evidence>
<dbReference type="GO" id="GO:0008270">
    <property type="term" value="F:zinc ion binding"/>
    <property type="evidence" value="ECO:0007669"/>
    <property type="project" value="InterPro"/>
</dbReference>
<dbReference type="GO" id="GO:0003677">
    <property type="term" value="F:DNA binding"/>
    <property type="evidence" value="ECO:0007669"/>
    <property type="project" value="UniProtKB-KW"/>
</dbReference>
<evidence type="ECO:0000259" key="5">
    <source>
        <dbReference type="PROSITE" id="PS50048"/>
    </source>
</evidence>
<keyword evidence="7" id="KW-1185">Reference proteome</keyword>
<proteinExistence type="predicted"/>
<dbReference type="AlphaFoldDB" id="S3DIK3"/>
<evidence type="ECO:0000256" key="1">
    <source>
        <dbReference type="ARBA" id="ARBA00004123"/>
    </source>
</evidence>
<reference evidence="6 7" key="1">
    <citation type="journal article" date="2013" name="BMC Genomics">
        <title>Genomics-driven discovery of the pneumocandin biosynthetic gene cluster in the fungus Glarea lozoyensis.</title>
        <authorList>
            <person name="Chen L."/>
            <person name="Yue Q."/>
            <person name="Zhang X."/>
            <person name="Xiang M."/>
            <person name="Wang C."/>
            <person name="Li S."/>
            <person name="Che Y."/>
            <person name="Ortiz-Lopez F.J."/>
            <person name="Bills G.F."/>
            <person name="Liu X."/>
            <person name="An Z."/>
        </authorList>
    </citation>
    <scope>NUCLEOTIDE SEQUENCE [LARGE SCALE GENOMIC DNA]</scope>
    <source>
        <strain evidence="7">ATCC 20868 / MF5171</strain>
    </source>
</reference>
<dbReference type="PROSITE" id="PS50048">
    <property type="entry name" value="ZN2_CY6_FUNGAL_2"/>
    <property type="match status" value="1"/>
</dbReference>
<evidence type="ECO:0000256" key="3">
    <source>
        <dbReference type="ARBA" id="ARBA00023242"/>
    </source>
</evidence>
<dbReference type="KEGG" id="glz:GLAREA_11928"/>
<accession>S3DIK3</accession>
<dbReference type="HOGENOM" id="CLU_004083_7_2_1"/>
<dbReference type="SMART" id="SM00066">
    <property type="entry name" value="GAL4"/>
    <property type="match status" value="1"/>
</dbReference>
<dbReference type="GO" id="GO:0005634">
    <property type="term" value="C:nucleus"/>
    <property type="evidence" value="ECO:0007669"/>
    <property type="project" value="UniProtKB-SubCell"/>
</dbReference>
<dbReference type="Proteomes" id="UP000016922">
    <property type="component" value="Unassembled WGS sequence"/>
</dbReference>
<dbReference type="Gene3D" id="4.10.240.10">
    <property type="entry name" value="Zn(2)-C6 fungal-type DNA-binding domain"/>
    <property type="match status" value="1"/>
</dbReference>
<dbReference type="eggNOG" id="ENOG502SIT3">
    <property type="taxonomic scope" value="Eukaryota"/>
</dbReference>
<sequence length="576" mass="65533">MNIIDADDTAVSPHGKPCISCRKRKIKCDRSRPCANCIRSKQLCTYENPDTPRGDFQSASSDHDLRERLAKLEGMMAAMLNRDQEVRSQEVIFPNALSSRPTTSSIQTATTTTATPPSQILVGTNSSEFTDVVSPRDVVGQILFQDGYSGYYDSDFWPFLIIEIEDVRRLFCPPRPDITSLSWPLLSQPPPLHSPLMHPTLEESNALCKLFFEIVHPFVDFMRTEKVHGLGALLYYVTFLFQQTAYKDAVALLGVAANIGRGQGMHRDPSHFPFSPWVCNIRRRLWNHICCLDGLAIQFYGAESCLPARSDSRPHQNANDSDWDANRFGKPGSTPQDELGFQDTTFVLVNRSISDTIRKLAELDVVENEKKESIIRDNEAILAGKYLRDVDRSNPRQTVVVAFMEIRLAALRLVVRHRQTEKLKTRPMDRGRHRCFISAIELIEAFHYHCDTFAALNWEWVFQTMIPWLAVAILLTEIPHATRQSDKARAQKQINEVFLTFSNPNLPISKTQMWNILVQLRQNMENPHPEPNSNTALVENCTTNTLFSDDLMLDLDSAAGEYSDFMLQDINRSPLW</sequence>
<keyword evidence="2" id="KW-0479">Metal-binding</keyword>
<feature type="domain" description="Zn(2)-C6 fungal-type" evidence="5">
    <location>
        <begin position="17"/>
        <end position="46"/>
    </location>
</feature>
<dbReference type="InterPro" id="IPR050613">
    <property type="entry name" value="Sec_Metabolite_Reg"/>
</dbReference>
<dbReference type="OMA" id="NEDISMR"/>
<feature type="region of interest" description="Disordered" evidence="4">
    <location>
        <begin position="310"/>
        <end position="339"/>
    </location>
</feature>
<dbReference type="SUPFAM" id="SSF57701">
    <property type="entry name" value="Zn2/Cys6 DNA-binding domain"/>
    <property type="match status" value="1"/>
</dbReference>
<dbReference type="CDD" id="cd00067">
    <property type="entry name" value="GAL4"/>
    <property type="match status" value="1"/>
</dbReference>
<dbReference type="PROSITE" id="PS00463">
    <property type="entry name" value="ZN2_CY6_FUNGAL_1"/>
    <property type="match status" value="1"/>
</dbReference>
<dbReference type="InterPro" id="IPR036864">
    <property type="entry name" value="Zn2-C6_fun-type_DNA-bd_sf"/>
</dbReference>
<protein>
    <submittedName>
        <fullName evidence="6">Zn2/Cys6 DNA-binding protein</fullName>
    </submittedName>
</protein>
<dbReference type="InterPro" id="IPR001138">
    <property type="entry name" value="Zn2Cys6_DnaBD"/>
</dbReference>
<evidence type="ECO:0000256" key="2">
    <source>
        <dbReference type="ARBA" id="ARBA00022723"/>
    </source>
</evidence>
<keyword evidence="3" id="KW-0539">Nucleus</keyword>
<feature type="region of interest" description="Disordered" evidence="4">
    <location>
        <begin position="98"/>
        <end position="121"/>
    </location>
</feature>
<feature type="compositionally biased region" description="Low complexity" evidence="4">
    <location>
        <begin position="101"/>
        <end position="120"/>
    </location>
</feature>
<comment type="subcellular location">
    <subcellularLocation>
        <location evidence="1">Nucleus</location>
    </subcellularLocation>
</comment>
<dbReference type="GO" id="GO:0000981">
    <property type="term" value="F:DNA-binding transcription factor activity, RNA polymerase II-specific"/>
    <property type="evidence" value="ECO:0007669"/>
    <property type="project" value="InterPro"/>
</dbReference>
<keyword evidence="6" id="KW-0238">DNA-binding</keyword>